<proteinExistence type="predicted"/>
<feature type="transmembrane region" description="Helical" evidence="2">
    <location>
        <begin position="82"/>
        <end position="100"/>
    </location>
</feature>
<dbReference type="RefSeq" id="WP_252439172.1">
    <property type="nucleotide sequence ID" value="NZ_JAGSOV010000034.1"/>
</dbReference>
<protein>
    <submittedName>
        <fullName evidence="3">DUF1269 domain-containing protein</fullName>
    </submittedName>
</protein>
<evidence type="ECO:0000313" key="3">
    <source>
        <dbReference type="EMBL" id="MCO1656451.1"/>
    </source>
</evidence>
<keyword evidence="2" id="KW-0812">Transmembrane</keyword>
<evidence type="ECO:0000256" key="2">
    <source>
        <dbReference type="SAM" id="Phobius"/>
    </source>
</evidence>
<feature type="region of interest" description="Disordered" evidence="1">
    <location>
        <begin position="158"/>
        <end position="180"/>
    </location>
</feature>
<comment type="caution">
    <text evidence="3">The sequence shown here is derived from an EMBL/GenBank/DDBJ whole genome shotgun (WGS) entry which is preliminary data.</text>
</comment>
<dbReference type="Pfam" id="PF06897">
    <property type="entry name" value="DUF1269"/>
    <property type="match status" value="1"/>
</dbReference>
<accession>A0ABT1A0G1</accession>
<evidence type="ECO:0000313" key="4">
    <source>
        <dbReference type="Proteomes" id="UP001165283"/>
    </source>
</evidence>
<keyword evidence="4" id="KW-1185">Reference proteome</keyword>
<name>A0ABT1A0G1_9PSEU</name>
<feature type="transmembrane region" description="Helical" evidence="2">
    <location>
        <begin position="56"/>
        <end position="76"/>
    </location>
</feature>
<reference evidence="3" key="1">
    <citation type="submission" date="2021-04" db="EMBL/GenBank/DDBJ databases">
        <title>Pseudonocardia sp. nov., isolated from sandy soil of mangrove forest.</title>
        <authorList>
            <person name="Zan Z."/>
            <person name="Huang R."/>
            <person name="Liu W."/>
        </authorList>
    </citation>
    <scope>NUCLEOTIDE SEQUENCE</scope>
    <source>
        <strain evidence="3">S2-4</strain>
    </source>
</reference>
<keyword evidence="2" id="KW-0472">Membrane</keyword>
<organism evidence="3 4">
    <name type="scientific">Pseudonocardia humida</name>
    <dbReference type="NCBI Taxonomy" id="2800819"/>
    <lineage>
        <taxon>Bacteria</taxon>
        <taxon>Bacillati</taxon>
        <taxon>Actinomycetota</taxon>
        <taxon>Actinomycetes</taxon>
        <taxon>Pseudonocardiales</taxon>
        <taxon>Pseudonocardiaceae</taxon>
        <taxon>Pseudonocardia</taxon>
    </lineage>
</organism>
<dbReference type="EMBL" id="JAGSOV010000034">
    <property type="protein sequence ID" value="MCO1656451.1"/>
    <property type="molecule type" value="Genomic_DNA"/>
</dbReference>
<gene>
    <name evidence="3" type="ORF">KDL28_15425</name>
</gene>
<dbReference type="InterPro" id="IPR009200">
    <property type="entry name" value="DUF1269_membrane"/>
</dbReference>
<sequence>MTTLSTWKFDTPQGAERALRTLSRLQADRLVAVQDAAVVSWPGGRRKPRAWQARDVVGPAALSGAFWGLLFGILFLLPLAGLALGAAAGVAAGAFGHVGMSDAFLQRVRDEVTPGTSALFLLTSDEVVDRIADAFAGTHAQLLVSNLSRAQETALRHAFDDGEDGGEDDRPTTAVVATAS</sequence>
<evidence type="ECO:0000256" key="1">
    <source>
        <dbReference type="SAM" id="MobiDB-lite"/>
    </source>
</evidence>
<keyword evidence="2" id="KW-1133">Transmembrane helix</keyword>
<dbReference type="Proteomes" id="UP001165283">
    <property type="component" value="Unassembled WGS sequence"/>
</dbReference>